<protein>
    <recommendedName>
        <fullName evidence="3">Response regulator</fullName>
    </recommendedName>
</protein>
<organism evidence="1 2">
    <name type="scientific">Algoriphagus oliviformis</name>
    <dbReference type="NCBI Taxonomy" id="2811231"/>
    <lineage>
        <taxon>Bacteria</taxon>
        <taxon>Pseudomonadati</taxon>
        <taxon>Bacteroidota</taxon>
        <taxon>Cytophagia</taxon>
        <taxon>Cytophagales</taxon>
        <taxon>Cyclobacteriaceae</taxon>
        <taxon>Algoriphagus</taxon>
    </lineage>
</organism>
<evidence type="ECO:0000313" key="2">
    <source>
        <dbReference type="Proteomes" id="UP000664317"/>
    </source>
</evidence>
<dbReference type="EMBL" id="JAFKCT010000008">
    <property type="protein sequence ID" value="MBN7812598.1"/>
    <property type="molecule type" value="Genomic_DNA"/>
</dbReference>
<evidence type="ECO:0008006" key="3">
    <source>
        <dbReference type="Google" id="ProtNLM"/>
    </source>
</evidence>
<name>A0ABS3C6F7_9BACT</name>
<dbReference type="RefSeq" id="WP_206579380.1">
    <property type="nucleotide sequence ID" value="NZ_JAFKCT010000008.1"/>
</dbReference>
<sequence length="76" mass="8349">MSAELILVDDDKVLLRVLEKMLRIVNPSLQLSSFSAGKTALDHLLKRPPFRDEVLPFAGYQPPGHERLGAAQPAGI</sequence>
<dbReference type="Proteomes" id="UP000664317">
    <property type="component" value="Unassembled WGS sequence"/>
</dbReference>
<accession>A0ABS3C6F7</accession>
<gene>
    <name evidence="1" type="ORF">J0A68_16710</name>
</gene>
<keyword evidence="2" id="KW-1185">Reference proteome</keyword>
<reference evidence="1 2" key="1">
    <citation type="submission" date="2021-03" db="EMBL/GenBank/DDBJ databases">
        <title>novel species isolated from a fishpond in China.</title>
        <authorList>
            <person name="Lu H."/>
            <person name="Cai Z."/>
        </authorList>
    </citation>
    <scope>NUCLEOTIDE SEQUENCE [LARGE SCALE GENOMIC DNA]</scope>
    <source>
        <strain evidence="1 2">H41</strain>
    </source>
</reference>
<evidence type="ECO:0000313" key="1">
    <source>
        <dbReference type="EMBL" id="MBN7812598.1"/>
    </source>
</evidence>
<comment type="caution">
    <text evidence="1">The sequence shown here is derived from an EMBL/GenBank/DDBJ whole genome shotgun (WGS) entry which is preliminary data.</text>
</comment>
<proteinExistence type="predicted"/>